<keyword evidence="7" id="KW-1185">Reference proteome</keyword>
<dbReference type="InterPro" id="IPR006626">
    <property type="entry name" value="PbH1"/>
</dbReference>
<dbReference type="SMART" id="SM00710">
    <property type="entry name" value="PbH1"/>
    <property type="match status" value="4"/>
</dbReference>
<comment type="subcellular location">
    <subcellularLocation>
        <location evidence="2">Secreted</location>
    </subcellularLocation>
</comment>
<dbReference type="InterPro" id="IPR013320">
    <property type="entry name" value="ConA-like_dom_sf"/>
</dbReference>
<dbReference type="Gene3D" id="2.160.20.10">
    <property type="entry name" value="Single-stranded right-handed beta-helix, Pectin lyase-like"/>
    <property type="match status" value="1"/>
</dbReference>
<dbReference type="GO" id="GO:0000272">
    <property type="term" value="P:polysaccharide catabolic process"/>
    <property type="evidence" value="ECO:0007669"/>
    <property type="project" value="UniProtKB-KW"/>
</dbReference>
<protein>
    <recommendedName>
        <fullName evidence="5">Pectate lyase domain-containing protein</fullName>
    </recommendedName>
</protein>
<dbReference type="GO" id="GO:0016787">
    <property type="term" value="F:hydrolase activity"/>
    <property type="evidence" value="ECO:0007669"/>
    <property type="project" value="InterPro"/>
</dbReference>
<feature type="compositionally biased region" description="Pro residues" evidence="3">
    <location>
        <begin position="213"/>
        <end position="253"/>
    </location>
</feature>
<dbReference type="PANTHER" id="PTHR31683">
    <property type="entry name" value="PECTATE LYASE 18-RELATED"/>
    <property type="match status" value="1"/>
</dbReference>
<feature type="chain" id="PRO_5035260934" description="Pectate lyase domain-containing protein" evidence="4">
    <location>
        <begin position="40"/>
        <end position="556"/>
    </location>
</feature>
<keyword evidence="1 2" id="KW-0456">Lyase</keyword>
<evidence type="ECO:0000259" key="5">
    <source>
        <dbReference type="SMART" id="SM00656"/>
    </source>
</evidence>
<dbReference type="SUPFAM" id="SSF49899">
    <property type="entry name" value="Concanavalin A-like lectins/glucanases"/>
    <property type="match status" value="1"/>
</dbReference>
<dbReference type="GO" id="GO:0005576">
    <property type="term" value="C:extracellular region"/>
    <property type="evidence" value="ECO:0007669"/>
    <property type="project" value="UniProtKB-SubCell"/>
</dbReference>
<dbReference type="SMART" id="SM00656">
    <property type="entry name" value="Amb_all"/>
    <property type="match status" value="1"/>
</dbReference>
<dbReference type="InterPro" id="IPR011050">
    <property type="entry name" value="Pectin_lyase_fold/virulence"/>
</dbReference>
<dbReference type="GO" id="GO:0030570">
    <property type="term" value="F:pectate lyase activity"/>
    <property type="evidence" value="ECO:0007669"/>
    <property type="project" value="InterPro"/>
</dbReference>
<dbReference type="RefSeq" id="WP_239124316.1">
    <property type="nucleotide sequence ID" value="NZ_BONY01000071.1"/>
</dbReference>
<dbReference type="Gene3D" id="2.60.120.560">
    <property type="entry name" value="Exo-inulinase, domain 1"/>
    <property type="match status" value="1"/>
</dbReference>
<dbReference type="InterPro" id="IPR010496">
    <property type="entry name" value="AL/BT2_dom"/>
</dbReference>
<feature type="signal peptide" evidence="4">
    <location>
        <begin position="1"/>
        <end position="39"/>
    </location>
</feature>
<reference evidence="6" key="1">
    <citation type="submission" date="2021-01" db="EMBL/GenBank/DDBJ databases">
        <title>Whole genome shotgun sequence of Rhizocola hellebori NBRC 109834.</title>
        <authorList>
            <person name="Komaki H."/>
            <person name="Tamura T."/>
        </authorList>
    </citation>
    <scope>NUCLEOTIDE SEQUENCE</scope>
    <source>
        <strain evidence="6">NBRC 109834</strain>
    </source>
</reference>
<evidence type="ECO:0000256" key="3">
    <source>
        <dbReference type="SAM" id="MobiDB-lite"/>
    </source>
</evidence>
<gene>
    <name evidence="6" type="ORF">Rhe02_76270</name>
</gene>
<keyword evidence="4" id="KW-0732">Signal</keyword>
<sequence length="556" mass="57761">MSASPAQLPSAARRRAWLAAGIATAVTATVFLMTATAQAATLFSDDFNDGNANGWSKSGGSWSVVTDGSPVYQQSSTGSDAKAQAGSAWGNQSVQARVKPLAFSSGTGRFTGIIGRGQSMTNYYYLVLTNSQVLLGRRNSGGYTTLASAAASVSTGTWYTLRFEAFGSALRGYLNGTLVASATDSAFATGKVGLTTYFSSASFDDVVVTDTPGPGPSISPPVTQTPPQSPSPTPSVSPSPSPTPTGTPTPPQPGQADGFAGVNAWGQNGTSGGAGGATVTVNTTAAFLSAIAQPSPLIIQVSGMISLPGPMHDVTSNKTIVGLGANSGLTGGGLNVGLPIDDDILSPPANAVRNVIIRNISITNCPDDCINVMMFSHHIWIDHNDLSNQFDGALDVKRGSSYVTISWNRFHNSDKNSLLGHDDSNGAQDIGRLKVSYHHNFFDGSIQRNPRVRFGEPVHIYNNYFLHITGYGVASQMNAGVLVEGNYFDDVEKPTRNDVGGTAGRIVARNNINVNTEDPIVTSGSVEEASNYYSYTLDNAASIPATVAAGAGVGKI</sequence>
<keyword evidence="2" id="KW-0119">Carbohydrate metabolism</keyword>
<evidence type="ECO:0000256" key="1">
    <source>
        <dbReference type="ARBA" id="ARBA00023239"/>
    </source>
</evidence>
<dbReference type="PANTHER" id="PTHR31683:SF18">
    <property type="entry name" value="PECTATE LYASE 21-RELATED"/>
    <property type="match status" value="1"/>
</dbReference>
<keyword evidence="2" id="KW-0964">Secreted</keyword>
<dbReference type="InterPro" id="IPR012334">
    <property type="entry name" value="Pectin_lyas_fold"/>
</dbReference>
<dbReference type="InterPro" id="IPR002022">
    <property type="entry name" value="Pec_lyase"/>
</dbReference>
<name>A0A8J3QH09_9ACTN</name>
<dbReference type="Pfam" id="PF06439">
    <property type="entry name" value="3keto-disac_hyd"/>
    <property type="match status" value="1"/>
</dbReference>
<dbReference type="EMBL" id="BONY01000071">
    <property type="protein sequence ID" value="GIH09560.1"/>
    <property type="molecule type" value="Genomic_DNA"/>
</dbReference>
<comment type="caution">
    <text evidence="6">The sequence shown here is derived from an EMBL/GenBank/DDBJ whole genome shotgun (WGS) entry which is preliminary data.</text>
</comment>
<evidence type="ECO:0000256" key="2">
    <source>
        <dbReference type="RuleBase" id="RU361173"/>
    </source>
</evidence>
<proteinExistence type="inferred from homology"/>
<organism evidence="6 7">
    <name type="scientific">Rhizocola hellebori</name>
    <dbReference type="NCBI Taxonomy" id="1392758"/>
    <lineage>
        <taxon>Bacteria</taxon>
        <taxon>Bacillati</taxon>
        <taxon>Actinomycetota</taxon>
        <taxon>Actinomycetes</taxon>
        <taxon>Micromonosporales</taxon>
        <taxon>Micromonosporaceae</taxon>
        <taxon>Rhizocola</taxon>
    </lineage>
</organism>
<feature type="domain" description="Pectate lyase" evidence="5">
    <location>
        <begin position="274"/>
        <end position="494"/>
    </location>
</feature>
<feature type="region of interest" description="Disordered" evidence="3">
    <location>
        <begin position="209"/>
        <end position="273"/>
    </location>
</feature>
<evidence type="ECO:0000313" key="7">
    <source>
        <dbReference type="Proteomes" id="UP000612899"/>
    </source>
</evidence>
<evidence type="ECO:0000256" key="4">
    <source>
        <dbReference type="SAM" id="SignalP"/>
    </source>
</evidence>
<evidence type="ECO:0000313" key="6">
    <source>
        <dbReference type="EMBL" id="GIH09560.1"/>
    </source>
</evidence>
<dbReference type="SUPFAM" id="SSF51126">
    <property type="entry name" value="Pectin lyase-like"/>
    <property type="match status" value="1"/>
</dbReference>
<dbReference type="InterPro" id="IPR045032">
    <property type="entry name" value="PEL"/>
</dbReference>
<dbReference type="AlphaFoldDB" id="A0A8J3QH09"/>
<keyword evidence="2" id="KW-0624">Polysaccharide degradation</keyword>
<comment type="similarity">
    <text evidence="2">Belongs to the polysaccharide lyase 1 family.</text>
</comment>
<dbReference type="Proteomes" id="UP000612899">
    <property type="component" value="Unassembled WGS sequence"/>
</dbReference>
<dbReference type="Pfam" id="PF00544">
    <property type="entry name" value="Pectate_lyase_4"/>
    <property type="match status" value="1"/>
</dbReference>
<accession>A0A8J3QH09</accession>